<evidence type="ECO:0000256" key="1">
    <source>
        <dbReference type="ARBA" id="ARBA00022481"/>
    </source>
</evidence>
<keyword evidence="4" id="KW-1185">Reference proteome</keyword>
<dbReference type="GO" id="GO:0015628">
    <property type="term" value="P:protein secretion by the type II secretion system"/>
    <property type="evidence" value="ECO:0007669"/>
    <property type="project" value="InterPro"/>
</dbReference>
<evidence type="ECO:0000313" key="3">
    <source>
        <dbReference type="EMBL" id="QEG43534.1"/>
    </source>
</evidence>
<dbReference type="OrthoDB" id="283863at2"/>
<protein>
    <submittedName>
        <fullName evidence="3">Type II secretion system protein G</fullName>
    </submittedName>
</protein>
<dbReference type="GO" id="GO:0015627">
    <property type="term" value="C:type II protein secretion system complex"/>
    <property type="evidence" value="ECO:0007669"/>
    <property type="project" value="InterPro"/>
</dbReference>
<dbReference type="InterPro" id="IPR000983">
    <property type="entry name" value="Bac_GSPG_pilin"/>
</dbReference>
<organism evidence="3 4">
    <name type="scientific">Roseimaritima ulvae</name>
    <dbReference type="NCBI Taxonomy" id="980254"/>
    <lineage>
        <taxon>Bacteria</taxon>
        <taxon>Pseudomonadati</taxon>
        <taxon>Planctomycetota</taxon>
        <taxon>Planctomycetia</taxon>
        <taxon>Pirellulales</taxon>
        <taxon>Pirellulaceae</taxon>
        <taxon>Roseimaritima</taxon>
    </lineage>
</organism>
<dbReference type="SUPFAM" id="SSF54523">
    <property type="entry name" value="Pili subunits"/>
    <property type="match status" value="1"/>
</dbReference>
<keyword evidence="1" id="KW-0488">Methylation</keyword>
<dbReference type="NCBIfam" id="TIGR02532">
    <property type="entry name" value="IV_pilin_GFxxxE"/>
    <property type="match status" value="1"/>
</dbReference>
<dbReference type="PRINTS" id="PR00813">
    <property type="entry name" value="BCTERIALGSPG"/>
</dbReference>
<keyword evidence="2" id="KW-0812">Transmembrane</keyword>
<dbReference type="Proteomes" id="UP000325286">
    <property type="component" value="Chromosome"/>
</dbReference>
<dbReference type="Pfam" id="PF07963">
    <property type="entry name" value="N_methyl"/>
    <property type="match status" value="1"/>
</dbReference>
<dbReference type="InterPro" id="IPR012902">
    <property type="entry name" value="N_methyl_site"/>
</dbReference>
<dbReference type="KEGG" id="rul:UC8_55850"/>
<feature type="transmembrane region" description="Helical" evidence="2">
    <location>
        <begin position="12"/>
        <end position="34"/>
    </location>
</feature>
<keyword evidence="2" id="KW-0472">Membrane</keyword>
<dbReference type="AlphaFoldDB" id="A0A5B9QWV7"/>
<gene>
    <name evidence="3" type="primary">epsG_2</name>
    <name evidence="3" type="ORF">UC8_55850</name>
</gene>
<dbReference type="EMBL" id="CP042914">
    <property type="protein sequence ID" value="QEG43534.1"/>
    <property type="molecule type" value="Genomic_DNA"/>
</dbReference>
<dbReference type="Gene3D" id="3.30.700.10">
    <property type="entry name" value="Glycoprotein, Type 4 Pilin"/>
    <property type="match status" value="1"/>
</dbReference>
<sequence>MSSRKPRKGFSLLEIIAAVIILAVVAAATVATVAPMRQKADDKMSIQELATLNSLANTYFIEYGTFPTSIGSLRTSGYIAYTTPEDKTRYNQLNKKYAYDRATGTFSKR</sequence>
<dbReference type="PROSITE" id="PS00409">
    <property type="entry name" value="PROKAR_NTER_METHYL"/>
    <property type="match status" value="1"/>
</dbReference>
<name>A0A5B9QWV7_9BACT</name>
<dbReference type="InterPro" id="IPR045584">
    <property type="entry name" value="Pilin-like"/>
</dbReference>
<accession>A0A5B9QWV7</accession>
<evidence type="ECO:0000313" key="4">
    <source>
        <dbReference type="Proteomes" id="UP000325286"/>
    </source>
</evidence>
<proteinExistence type="predicted"/>
<reference evidence="3 4" key="1">
    <citation type="submission" date="2019-08" db="EMBL/GenBank/DDBJ databases">
        <title>Deep-cultivation of Planctomycetes and their phenomic and genomic characterization uncovers novel biology.</title>
        <authorList>
            <person name="Wiegand S."/>
            <person name="Jogler M."/>
            <person name="Boedeker C."/>
            <person name="Pinto D."/>
            <person name="Vollmers J."/>
            <person name="Rivas-Marin E."/>
            <person name="Kohn T."/>
            <person name="Peeters S.H."/>
            <person name="Heuer A."/>
            <person name="Rast P."/>
            <person name="Oberbeckmann S."/>
            <person name="Bunk B."/>
            <person name="Jeske O."/>
            <person name="Meyerdierks A."/>
            <person name="Storesund J.E."/>
            <person name="Kallscheuer N."/>
            <person name="Luecker S."/>
            <person name="Lage O.M."/>
            <person name="Pohl T."/>
            <person name="Merkel B.J."/>
            <person name="Hornburger P."/>
            <person name="Mueller R.-W."/>
            <person name="Bruemmer F."/>
            <person name="Labrenz M."/>
            <person name="Spormann A.M."/>
            <person name="Op den Camp H."/>
            <person name="Overmann J."/>
            <person name="Amann R."/>
            <person name="Jetten M.S.M."/>
            <person name="Mascher T."/>
            <person name="Medema M.H."/>
            <person name="Devos D.P."/>
            <person name="Kaster A.-K."/>
            <person name="Ovreas L."/>
            <person name="Rohde M."/>
            <person name="Galperin M.Y."/>
            <person name="Jogler C."/>
        </authorList>
    </citation>
    <scope>NUCLEOTIDE SEQUENCE [LARGE SCALE GENOMIC DNA]</scope>
    <source>
        <strain evidence="3 4">UC8</strain>
    </source>
</reference>
<dbReference type="RefSeq" id="WP_068129593.1">
    <property type="nucleotide sequence ID" value="NZ_CP042914.1"/>
</dbReference>
<evidence type="ECO:0000256" key="2">
    <source>
        <dbReference type="SAM" id="Phobius"/>
    </source>
</evidence>
<keyword evidence="2" id="KW-1133">Transmembrane helix</keyword>